<dbReference type="Gene3D" id="3.30.160.60">
    <property type="entry name" value="Classic Zinc Finger"/>
    <property type="match status" value="1"/>
</dbReference>
<evidence type="ECO:0000256" key="3">
    <source>
        <dbReference type="ARBA" id="ARBA00022833"/>
    </source>
</evidence>
<name>A0A401NX33_SCYTO</name>
<dbReference type="Gene3D" id="2.60.120.920">
    <property type="match status" value="1"/>
</dbReference>
<dbReference type="InterPro" id="IPR017907">
    <property type="entry name" value="Znf_RING_CS"/>
</dbReference>
<accession>A0A401NX33</accession>
<dbReference type="CDD" id="cd13733">
    <property type="entry name" value="SPRY_PRY_C-I_1"/>
    <property type="match status" value="1"/>
</dbReference>
<dbReference type="STRING" id="75743.A0A401NX33"/>
<feature type="domain" description="B box-type" evidence="7">
    <location>
        <begin position="89"/>
        <end position="130"/>
    </location>
</feature>
<evidence type="ECO:0000313" key="9">
    <source>
        <dbReference type="EMBL" id="GCB65426.1"/>
    </source>
</evidence>
<reference evidence="9 10" key="1">
    <citation type="journal article" date="2018" name="Nat. Ecol. Evol.">
        <title>Shark genomes provide insights into elasmobranch evolution and the origin of vertebrates.</title>
        <authorList>
            <person name="Hara Y"/>
            <person name="Yamaguchi K"/>
            <person name="Onimaru K"/>
            <person name="Kadota M"/>
            <person name="Koyanagi M"/>
            <person name="Keeley SD"/>
            <person name="Tatsumi K"/>
            <person name="Tanaka K"/>
            <person name="Motone F"/>
            <person name="Kageyama Y"/>
            <person name="Nozu R"/>
            <person name="Adachi N"/>
            <person name="Nishimura O"/>
            <person name="Nakagawa R"/>
            <person name="Tanegashima C"/>
            <person name="Kiyatake I"/>
            <person name="Matsumoto R"/>
            <person name="Murakumo K"/>
            <person name="Nishida K"/>
            <person name="Terakita A"/>
            <person name="Kuratani S"/>
            <person name="Sato K"/>
            <person name="Hyodo S Kuraku.S."/>
        </authorList>
    </citation>
    <scope>NUCLEOTIDE SEQUENCE [LARGE SCALE GENOMIC DNA]</scope>
</reference>
<protein>
    <submittedName>
        <fullName evidence="9">Uncharacterized protein</fullName>
    </submittedName>
</protein>
<evidence type="ECO:0000256" key="4">
    <source>
        <dbReference type="PROSITE-ProRule" id="PRU00024"/>
    </source>
</evidence>
<dbReference type="InterPro" id="IPR003879">
    <property type="entry name" value="Butyrophylin_SPRY"/>
</dbReference>
<dbReference type="SUPFAM" id="SSF57850">
    <property type="entry name" value="RING/U-box"/>
    <property type="match status" value="1"/>
</dbReference>
<dbReference type="SMART" id="SM00449">
    <property type="entry name" value="SPRY"/>
    <property type="match status" value="1"/>
</dbReference>
<dbReference type="InterPro" id="IPR000315">
    <property type="entry name" value="Znf_B-box"/>
</dbReference>
<dbReference type="EMBL" id="BFAA01008170">
    <property type="protein sequence ID" value="GCB65426.1"/>
    <property type="molecule type" value="Genomic_DNA"/>
</dbReference>
<dbReference type="PROSITE" id="PS50188">
    <property type="entry name" value="B302_SPRY"/>
    <property type="match status" value="1"/>
</dbReference>
<sequence length="485" mass="55161">MAVCKHVFNLREDLTCSVCQCLFVEPVRLDCEHNFCKSCIQKCWENQDEDVSCPECQQVLPQRGFTSNKVLSNLCEEARQLEMNLKHAKEQSQCEEHGKKLVLFCEEDQALLCADCKELDTHSGHELLSLQRAEQKYKDQLKSSLDSIENKNQSKSELKQQQEQEISELEELTGSLGKDIAAEFAKCHQHLDKAEERLIEELKKQKEEDLQLMRENLDKIEGGQTSQKEDTSNLHSDFKEQDSITFLKELKRLRERNVDEAKDGDEAKDAEKAEDEMIQMVPRQKYTGFQGPLLYTVLKGMKQLVSPVPACLTLDPNSAHYSLRINKDQTTVCATSKIKMSGNNTKGFDKAPFVLASQGFTSGKHFWEVEVRDKTAWVVGVTNESANRKGKIELGSVNGYWGLCLKADCSYVVSENPSVPLTPSVEPRTIGVYLDYEGGQVTFYNGDDMSVLYTFTDTFTEKLFPFFSPGKFVNHENRAALMVWH</sequence>
<dbReference type="PROSITE" id="PS00518">
    <property type="entry name" value="ZF_RING_1"/>
    <property type="match status" value="1"/>
</dbReference>
<dbReference type="InterPro" id="IPR003877">
    <property type="entry name" value="SPRY_dom"/>
</dbReference>
<dbReference type="SMART" id="SM00184">
    <property type="entry name" value="RING"/>
    <property type="match status" value="1"/>
</dbReference>
<dbReference type="PANTHER" id="PTHR24103">
    <property type="entry name" value="E3 UBIQUITIN-PROTEIN LIGASE TRIM"/>
    <property type="match status" value="1"/>
</dbReference>
<proteinExistence type="predicted"/>
<dbReference type="OrthoDB" id="128536at2759"/>
<dbReference type="PROSITE" id="PS50119">
    <property type="entry name" value="ZF_BBOX"/>
    <property type="match status" value="1"/>
</dbReference>
<dbReference type="PRINTS" id="PR01407">
    <property type="entry name" value="BUTYPHLNCDUF"/>
</dbReference>
<keyword evidence="2 4" id="KW-0863">Zinc-finger</keyword>
<dbReference type="Gene3D" id="3.30.40.10">
    <property type="entry name" value="Zinc/RING finger domain, C3HC4 (zinc finger)"/>
    <property type="match status" value="1"/>
</dbReference>
<dbReference type="InterPro" id="IPR043136">
    <property type="entry name" value="B30.2/SPRY_sf"/>
</dbReference>
<dbReference type="InterPro" id="IPR013320">
    <property type="entry name" value="ConA-like_dom_sf"/>
</dbReference>
<organism evidence="9 10">
    <name type="scientific">Scyliorhinus torazame</name>
    <name type="common">Cloudy catshark</name>
    <name type="synonym">Catulus torazame</name>
    <dbReference type="NCBI Taxonomy" id="75743"/>
    <lineage>
        <taxon>Eukaryota</taxon>
        <taxon>Metazoa</taxon>
        <taxon>Chordata</taxon>
        <taxon>Craniata</taxon>
        <taxon>Vertebrata</taxon>
        <taxon>Chondrichthyes</taxon>
        <taxon>Elasmobranchii</taxon>
        <taxon>Galeomorphii</taxon>
        <taxon>Galeoidea</taxon>
        <taxon>Carcharhiniformes</taxon>
        <taxon>Scyliorhinidae</taxon>
        <taxon>Scyliorhinus</taxon>
    </lineage>
</organism>
<keyword evidence="10" id="KW-1185">Reference proteome</keyword>
<dbReference type="InterPro" id="IPR027370">
    <property type="entry name" value="Znf-RING_euk"/>
</dbReference>
<dbReference type="SMART" id="SM00589">
    <property type="entry name" value="PRY"/>
    <property type="match status" value="1"/>
</dbReference>
<dbReference type="Pfam" id="PF00622">
    <property type="entry name" value="SPRY"/>
    <property type="match status" value="1"/>
</dbReference>
<dbReference type="AlphaFoldDB" id="A0A401NX33"/>
<dbReference type="OMA" id="DTHSGHE"/>
<evidence type="ECO:0000259" key="7">
    <source>
        <dbReference type="PROSITE" id="PS50119"/>
    </source>
</evidence>
<feature type="compositionally biased region" description="Basic and acidic residues" evidence="5">
    <location>
        <begin position="148"/>
        <end position="162"/>
    </location>
</feature>
<feature type="region of interest" description="Disordered" evidence="5">
    <location>
        <begin position="141"/>
        <end position="165"/>
    </location>
</feature>
<dbReference type="InterPro" id="IPR006574">
    <property type="entry name" value="PRY"/>
</dbReference>
<dbReference type="SUPFAM" id="SSF57845">
    <property type="entry name" value="B-box zinc-binding domain"/>
    <property type="match status" value="1"/>
</dbReference>
<keyword evidence="1" id="KW-0479">Metal-binding</keyword>
<dbReference type="Proteomes" id="UP000288216">
    <property type="component" value="Unassembled WGS sequence"/>
</dbReference>
<comment type="caution">
    <text evidence="9">The sequence shown here is derived from an EMBL/GenBank/DDBJ whole genome shotgun (WGS) entry which is preliminary data.</text>
</comment>
<evidence type="ECO:0000259" key="8">
    <source>
        <dbReference type="PROSITE" id="PS50188"/>
    </source>
</evidence>
<feature type="domain" description="RING-type" evidence="6">
    <location>
        <begin position="16"/>
        <end position="57"/>
    </location>
</feature>
<evidence type="ECO:0000259" key="6">
    <source>
        <dbReference type="PROSITE" id="PS50089"/>
    </source>
</evidence>
<dbReference type="Pfam" id="PF13765">
    <property type="entry name" value="PRY"/>
    <property type="match status" value="1"/>
</dbReference>
<dbReference type="SMART" id="SM00336">
    <property type="entry name" value="BBOX"/>
    <property type="match status" value="1"/>
</dbReference>
<evidence type="ECO:0000256" key="2">
    <source>
        <dbReference type="ARBA" id="ARBA00022771"/>
    </source>
</evidence>
<dbReference type="InterPro" id="IPR013083">
    <property type="entry name" value="Znf_RING/FYVE/PHD"/>
</dbReference>
<evidence type="ECO:0000256" key="5">
    <source>
        <dbReference type="SAM" id="MobiDB-lite"/>
    </source>
</evidence>
<dbReference type="Pfam" id="PF13445">
    <property type="entry name" value="zf-RING_UBOX"/>
    <property type="match status" value="1"/>
</dbReference>
<dbReference type="PROSITE" id="PS50089">
    <property type="entry name" value="ZF_RING_2"/>
    <property type="match status" value="1"/>
</dbReference>
<gene>
    <name evidence="9" type="ORF">scyTo_0014886</name>
</gene>
<dbReference type="InterPro" id="IPR001841">
    <property type="entry name" value="Znf_RING"/>
</dbReference>
<feature type="domain" description="B30.2/SPRY" evidence="8">
    <location>
        <begin position="292"/>
        <end position="485"/>
    </location>
</feature>
<dbReference type="CDD" id="cd19769">
    <property type="entry name" value="Bbox2_TRIM16-like"/>
    <property type="match status" value="1"/>
</dbReference>
<dbReference type="SUPFAM" id="SSF49899">
    <property type="entry name" value="Concanavalin A-like lectins/glucanases"/>
    <property type="match status" value="1"/>
</dbReference>
<evidence type="ECO:0000313" key="10">
    <source>
        <dbReference type="Proteomes" id="UP000288216"/>
    </source>
</evidence>
<evidence type="ECO:0000256" key="1">
    <source>
        <dbReference type="ARBA" id="ARBA00022723"/>
    </source>
</evidence>
<dbReference type="GO" id="GO:0008270">
    <property type="term" value="F:zinc ion binding"/>
    <property type="evidence" value="ECO:0007669"/>
    <property type="project" value="UniProtKB-KW"/>
</dbReference>
<dbReference type="InterPro" id="IPR050143">
    <property type="entry name" value="TRIM/RBCC"/>
</dbReference>
<dbReference type="InterPro" id="IPR001870">
    <property type="entry name" value="B30.2/SPRY"/>
</dbReference>
<keyword evidence="3" id="KW-0862">Zinc</keyword>
<dbReference type="FunFam" id="2.60.120.920:FF:000004">
    <property type="entry name" value="Butyrophilin subfamily 1 member A1"/>
    <property type="match status" value="1"/>
</dbReference>
<dbReference type="Pfam" id="PF00643">
    <property type="entry name" value="zf-B_box"/>
    <property type="match status" value="1"/>
</dbReference>